<feature type="transmembrane region" description="Helical" evidence="2">
    <location>
        <begin position="20"/>
        <end position="45"/>
    </location>
</feature>
<organism evidence="3 4">
    <name type="scientific">Lentinus tigrinus ALCF2SS1-6</name>
    <dbReference type="NCBI Taxonomy" id="1328759"/>
    <lineage>
        <taxon>Eukaryota</taxon>
        <taxon>Fungi</taxon>
        <taxon>Dikarya</taxon>
        <taxon>Basidiomycota</taxon>
        <taxon>Agaricomycotina</taxon>
        <taxon>Agaricomycetes</taxon>
        <taxon>Polyporales</taxon>
        <taxon>Polyporaceae</taxon>
        <taxon>Lentinus</taxon>
    </lineage>
</organism>
<reference evidence="3" key="1">
    <citation type="journal article" date="2018" name="Genome Biol. Evol.">
        <title>Genomics and development of Lentinus tigrinus, a white-rot wood-decaying mushroom with dimorphic fruiting bodies.</title>
        <authorList>
            <person name="Wu B."/>
            <person name="Xu Z."/>
            <person name="Knudson A."/>
            <person name="Carlson A."/>
            <person name="Chen N."/>
            <person name="Kovaka S."/>
            <person name="LaButti K."/>
            <person name="Lipzen A."/>
            <person name="Pennachio C."/>
            <person name="Riley R."/>
            <person name="Schakwitz W."/>
            <person name="Umezawa K."/>
            <person name="Ohm R.A."/>
            <person name="Grigoriev I.V."/>
            <person name="Nagy L.G."/>
            <person name="Gibbons J."/>
            <person name="Hibbett D."/>
        </authorList>
    </citation>
    <scope>NUCLEOTIDE SEQUENCE [LARGE SCALE GENOMIC DNA]</scope>
    <source>
        <strain evidence="3">ALCF2SS1-6</strain>
    </source>
</reference>
<gene>
    <name evidence="3" type="ORF">L227DRAFT_648905</name>
</gene>
<dbReference type="OrthoDB" id="10448317at2759"/>
<evidence type="ECO:0000313" key="4">
    <source>
        <dbReference type="Proteomes" id="UP000313359"/>
    </source>
</evidence>
<accession>A0A5C2SSL8</accession>
<evidence type="ECO:0000256" key="2">
    <source>
        <dbReference type="SAM" id="Phobius"/>
    </source>
</evidence>
<name>A0A5C2SSL8_9APHY</name>
<proteinExistence type="predicted"/>
<evidence type="ECO:0000256" key="1">
    <source>
        <dbReference type="SAM" id="MobiDB-lite"/>
    </source>
</evidence>
<dbReference type="AlphaFoldDB" id="A0A5C2SSL8"/>
<feature type="region of interest" description="Disordered" evidence="1">
    <location>
        <begin position="63"/>
        <end position="89"/>
    </location>
</feature>
<evidence type="ECO:0000313" key="3">
    <source>
        <dbReference type="EMBL" id="RPD66127.1"/>
    </source>
</evidence>
<protein>
    <submittedName>
        <fullName evidence="3">Uncharacterized protein</fullName>
    </submittedName>
</protein>
<dbReference type="Proteomes" id="UP000313359">
    <property type="component" value="Unassembled WGS sequence"/>
</dbReference>
<keyword evidence="2" id="KW-0812">Transmembrane</keyword>
<sequence>MAPLIVRTSQDDLDNSTFNYVPVIAGVAGGIMGLFLLTFIVVVIVRRRHGYFLPVYSYVTPARTSSDLDDHHRRQASTSHELQAQHHHFDAHDSAVQSGMMISHGKASDLSTSVSDPPPYSGP</sequence>
<keyword evidence="2" id="KW-0472">Membrane</keyword>
<keyword evidence="4" id="KW-1185">Reference proteome</keyword>
<dbReference type="CDD" id="cd12087">
    <property type="entry name" value="TM_EGFR-like"/>
    <property type="match status" value="1"/>
</dbReference>
<keyword evidence="2" id="KW-1133">Transmembrane helix</keyword>
<dbReference type="EMBL" id="ML122251">
    <property type="protein sequence ID" value="RPD66127.1"/>
    <property type="molecule type" value="Genomic_DNA"/>
</dbReference>